<dbReference type="RefSeq" id="WP_092160028.1">
    <property type="nucleotide sequence ID" value="NZ_FNGA01000002.1"/>
</dbReference>
<feature type="domain" description="Reverse transcriptase" evidence="10">
    <location>
        <begin position="19"/>
        <end position="245"/>
    </location>
</feature>
<dbReference type="EC" id="2.7.7.49" evidence="1"/>
<dbReference type="GO" id="GO:0003964">
    <property type="term" value="F:RNA-directed DNA polymerase activity"/>
    <property type="evidence" value="ECO:0007669"/>
    <property type="project" value="UniProtKB-KW"/>
</dbReference>
<dbReference type="SUPFAM" id="SSF56672">
    <property type="entry name" value="DNA/RNA polymerases"/>
    <property type="match status" value="1"/>
</dbReference>
<evidence type="ECO:0000256" key="4">
    <source>
        <dbReference type="ARBA" id="ARBA00022723"/>
    </source>
</evidence>
<keyword evidence="2" id="KW-0808">Transferase</keyword>
<dbReference type="Proteomes" id="UP000199053">
    <property type="component" value="Unassembled WGS sequence"/>
</dbReference>
<name>A0A1G9FSW1_9BACT</name>
<comment type="similarity">
    <text evidence="8">Belongs to the bacterial reverse transcriptase family.</text>
</comment>
<keyword evidence="3" id="KW-0548">Nucleotidyltransferase</keyword>
<keyword evidence="7" id="KW-0051">Antiviral defense</keyword>
<dbReference type="GO" id="GO:0003723">
    <property type="term" value="F:RNA binding"/>
    <property type="evidence" value="ECO:0007669"/>
    <property type="project" value="InterPro"/>
</dbReference>
<gene>
    <name evidence="11" type="ORF">SAMN05660337_1679</name>
</gene>
<dbReference type="InterPro" id="IPR051083">
    <property type="entry name" value="GrpII_Intron_Splice-Mob/Def"/>
</dbReference>
<dbReference type="GO" id="GO:0046872">
    <property type="term" value="F:metal ion binding"/>
    <property type="evidence" value="ECO:0007669"/>
    <property type="project" value="UniProtKB-KW"/>
</dbReference>
<evidence type="ECO:0000313" key="11">
    <source>
        <dbReference type="EMBL" id="SDK91213.1"/>
    </source>
</evidence>
<evidence type="ECO:0000256" key="5">
    <source>
        <dbReference type="ARBA" id="ARBA00022842"/>
    </source>
</evidence>
<dbReference type="PRINTS" id="PR00866">
    <property type="entry name" value="RNADNAPOLMS"/>
</dbReference>
<comment type="catalytic activity">
    <reaction evidence="9">
        <text>DNA(n) + a 2'-deoxyribonucleoside 5'-triphosphate = DNA(n+1) + diphosphate</text>
        <dbReference type="Rhea" id="RHEA:22508"/>
        <dbReference type="Rhea" id="RHEA-COMP:17339"/>
        <dbReference type="Rhea" id="RHEA-COMP:17340"/>
        <dbReference type="ChEBI" id="CHEBI:33019"/>
        <dbReference type="ChEBI" id="CHEBI:61560"/>
        <dbReference type="ChEBI" id="CHEBI:173112"/>
        <dbReference type="EC" id="2.7.7.49"/>
    </reaction>
</comment>
<dbReference type="CDD" id="cd03487">
    <property type="entry name" value="RT_Bac_retron_II"/>
    <property type="match status" value="1"/>
</dbReference>
<dbReference type="PANTHER" id="PTHR34047">
    <property type="entry name" value="NUCLEAR INTRON MATURASE 1, MITOCHONDRIAL-RELATED"/>
    <property type="match status" value="1"/>
</dbReference>
<dbReference type="PROSITE" id="PS50878">
    <property type="entry name" value="RT_POL"/>
    <property type="match status" value="1"/>
</dbReference>
<evidence type="ECO:0000259" key="10">
    <source>
        <dbReference type="PROSITE" id="PS50878"/>
    </source>
</evidence>
<dbReference type="InterPro" id="IPR000477">
    <property type="entry name" value="RT_dom"/>
</dbReference>
<keyword evidence="12" id="KW-1185">Reference proteome</keyword>
<dbReference type="InterPro" id="IPR000123">
    <property type="entry name" value="Reverse_transcriptase_msDNA"/>
</dbReference>
<evidence type="ECO:0000256" key="8">
    <source>
        <dbReference type="ARBA" id="ARBA00034120"/>
    </source>
</evidence>
<dbReference type="NCBIfam" id="NF038233">
    <property type="entry name" value="retron_St85_RT"/>
    <property type="match status" value="1"/>
</dbReference>
<evidence type="ECO:0000256" key="6">
    <source>
        <dbReference type="ARBA" id="ARBA00022918"/>
    </source>
</evidence>
<accession>A0A1G9FSW1</accession>
<keyword evidence="4" id="KW-0479">Metal-binding</keyword>
<reference evidence="12" key="1">
    <citation type="submission" date="2016-10" db="EMBL/GenBank/DDBJ databases">
        <authorList>
            <person name="Varghese N."/>
            <person name="Submissions S."/>
        </authorList>
    </citation>
    <scope>NUCLEOTIDE SEQUENCE [LARGE SCALE GENOMIC DNA]</scope>
    <source>
        <strain evidence="12">DSM 16995</strain>
    </source>
</reference>
<organism evidence="11 12">
    <name type="scientific">Maridesulfovibrio ferrireducens</name>
    <dbReference type="NCBI Taxonomy" id="246191"/>
    <lineage>
        <taxon>Bacteria</taxon>
        <taxon>Pseudomonadati</taxon>
        <taxon>Thermodesulfobacteriota</taxon>
        <taxon>Desulfovibrionia</taxon>
        <taxon>Desulfovibrionales</taxon>
        <taxon>Desulfovibrionaceae</taxon>
        <taxon>Maridesulfovibrio</taxon>
    </lineage>
</organism>
<evidence type="ECO:0000256" key="9">
    <source>
        <dbReference type="ARBA" id="ARBA00048173"/>
    </source>
</evidence>
<evidence type="ECO:0000256" key="2">
    <source>
        <dbReference type="ARBA" id="ARBA00022679"/>
    </source>
</evidence>
<keyword evidence="5" id="KW-0460">Magnesium</keyword>
<dbReference type="PANTHER" id="PTHR34047:SF7">
    <property type="entry name" value="RNA-DIRECTED DNA POLYMERASE"/>
    <property type="match status" value="1"/>
</dbReference>
<dbReference type="EMBL" id="FNGA01000002">
    <property type="protein sequence ID" value="SDK91213.1"/>
    <property type="molecule type" value="Genomic_DNA"/>
</dbReference>
<dbReference type="GO" id="GO:0051607">
    <property type="term" value="P:defense response to virus"/>
    <property type="evidence" value="ECO:0007669"/>
    <property type="project" value="UniProtKB-KW"/>
</dbReference>
<evidence type="ECO:0000256" key="7">
    <source>
        <dbReference type="ARBA" id="ARBA00023118"/>
    </source>
</evidence>
<sequence>MPDKLNLVGKLSFFLGASEEDIKTSANSMSRKYKQYKIPKKNGGSRTILHPCRPLKALQYAIHEVLLNKLEVHPIAHAYVPNQKSPLKQSAKAHTNYKYTIRIDFENFFPSIRPEDLELQINKNFILSKTDKYLLRTVLFYQKNRGSRPILPIGAPTSPTISNIVMFNLDELLLKTSKEHDRDSALTRYADDIYFSTNIKGCCKLFYDEIFQLLKRIDSPRLKINTNKTLFLSKGTKRVVNGLFVTPNGKVSIGRKRKTQIKSLIYKHSQTALMGKELLQTRGLLAFIQDCEPEFYNTLALKYGVHFYSIKES</sequence>
<dbReference type="InterPro" id="IPR043502">
    <property type="entry name" value="DNA/RNA_pol_sf"/>
</dbReference>
<dbReference type="OrthoDB" id="5366084at2"/>
<protein>
    <recommendedName>
        <fullName evidence="1">RNA-directed DNA polymerase</fullName>
        <ecNumber evidence="1">2.7.7.49</ecNumber>
    </recommendedName>
</protein>
<dbReference type="AlphaFoldDB" id="A0A1G9FSW1"/>
<dbReference type="Pfam" id="PF00078">
    <property type="entry name" value="RVT_1"/>
    <property type="match status" value="1"/>
</dbReference>
<evidence type="ECO:0000256" key="1">
    <source>
        <dbReference type="ARBA" id="ARBA00012493"/>
    </source>
</evidence>
<dbReference type="STRING" id="246191.SAMN05660337_1679"/>
<evidence type="ECO:0000313" key="12">
    <source>
        <dbReference type="Proteomes" id="UP000199053"/>
    </source>
</evidence>
<proteinExistence type="inferred from homology"/>
<evidence type="ECO:0000256" key="3">
    <source>
        <dbReference type="ARBA" id="ARBA00022695"/>
    </source>
</evidence>
<keyword evidence="6 11" id="KW-0695">RNA-directed DNA polymerase</keyword>